<gene>
    <name evidence="2" type="ORF">EVAR_32837_1</name>
</gene>
<evidence type="ECO:0000313" key="3">
    <source>
        <dbReference type="Proteomes" id="UP000299102"/>
    </source>
</evidence>
<evidence type="ECO:0000256" key="1">
    <source>
        <dbReference type="SAM" id="SignalP"/>
    </source>
</evidence>
<proteinExistence type="predicted"/>
<sequence>MKALGHLTVLLAHACSSIDGSDFIIEFEEISFASVARDNLVCVKIQSAESERMRNITAIWSESEIAQYNGRRNSFASTRGRGERGASSTKEASVVWNLRNDVLKRKV</sequence>
<reference evidence="2 3" key="1">
    <citation type="journal article" date="2019" name="Commun. Biol.">
        <title>The bagworm genome reveals a unique fibroin gene that provides high tensile strength.</title>
        <authorList>
            <person name="Kono N."/>
            <person name="Nakamura H."/>
            <person name="Ohtoshi R."/>
            <person name="Tomita M."/>
            <person name="Numata K."/>
            <person name="Arakawa K."/>
        </authorList>
    </citation>
    <scope>NUCLEOTIDE SEQUENCE [LARGE SCALE GENOMIC DNA]</scope>
</reference>
<keyword evidence="1" id="KW-0732">Signal</keyword>
<dbReference type="EMBL" id="BGZK01000524">
    <property type="protein sequence ID" value="GBP48435.1"/>
    <property type="molecule type" value="Genomic_DNA"/>
</dbReference>
<dbReference type="Proteomes" id="UP000299102">
    <property type="component" value="Unassembled WGS sequence"/>
</dbReference>
<keyword evidence="3" id="KW-1185">Reference proteome</keyword>
<dbReference type="AlphaFoldDB" id="A0A4C1WE81"/>
<feature type="chain" id="PRO_5020022608" evidence="1">
    <location>
        <begin position="21"/>
        <end position="107"/>
    </location>
</feature>
<organism evidence="2 3">
    <name type="scientific">Eumeta variegata</name>
    <name type="common">Bagworm moth</name>
    <name type="synonym">Eumeta japonica</name>
    <dbReference type="NCBI Taxonomy" id="151549"/>
    <lineage>
        <taxon>Eukaryota</taxon>
        <taxon>Metazoa</taxon>
        <taxon>Ecdysozoa</taxon>
        <taxon>Arthropoda</taxon>
        <taxon>Hexapoda</taxon>
        <taxon>Insecta</taxon>
        <taxon>Pterygota</taxon>
        <taxon>Neoptera</taxon>
        <taxon>Endopterygota</taxon>
        <taxon>Lepidoptera</taxon>
        <taxon>Glossata</taxon>
        <taxon>Ditrysia</taxon>
        <taxon>Tineoidea</taxon>
        <taxon>Psychidae</taxon>
        <taxon>Oiketicinae</taxon>
        <taxon>Eumeta</taxon>
    </lineage>
</organism>
<accession>A0A4C1WE81</accession>
<name>A0A4C1WE81_EUMVA</name>
<evidence type="ECO:0000313" key="2">
    <source>
        <dbReference type="EMBL" id="GBP48435.1"/>
    </source>
</evidence>
<comment type="caution">
    <text evidence="2">The sequence shown here is derived from an EMBL/GenBank/DDBJ whole genome shotgun (WGS) entry which is preliminary data.</text>
</comment>
<protein>
    <submittedName>
        <fullName evidence="2">Uncharacterized protein</fullName>
    </submittedName>
</protein>
<feature type="signal peptide" evidence="1">
    <location>
        <begin position="1"/>
        <end position="20"/>
    </location>
</feature>